<comment type="subcellular location">
    <subcellularLocation>
        <location evidence="1">Cell envelope</location>
    </subcellularLocation>
</comment>
<evidence type="ECO:0000313" key="3">
    <source>
        <dbReference type="EMBL" id="RZS94117.1"/>
    </source>
</evidence>
<feature type="domain" description="Heparinase II/III-like C-terminal" evidence="2">
    <location>
        <begin position="398"/>
        <end position="551"/>
    </location>
</feature>
<name>A0A4Q7P3A4_9FIRM</name>
<gene>
    <name evidence="3" type="ORF">EV209_2484</name>
</gene>
<dbReference type="Proteomes" id="UP000292927">
    <property type="component" value="Unassembled WGS sequence"/>
</dbReference>
<sequence length="624" mass="70710">MKLKEVKWREEALDPSALKQQMTDRAFWDHLPKQMRQHLIQAGEECLRFAYPPIRATDFMEIVRTGNRQIFETPYFSRRVALEKLVFAECAEHEGRFLNDIINGIYCICEETCWHLSAHNFRVRDSQPGVLPDPASPIIDLFAAETGALLAMTGTLLKEQLNEISPLILNNITCQLRRRIIQPYLQEYFYWMGDGKCLINNWTPWCTANMLLTLFFAEDVSREEQEAGIHKALQSLDYFLDVYGEDGGCNEGSSYYSHAAGKLFQDLWILNAVTGNAFAAAWKDSKIRNMAAYIYHAHISDCWYVNFADGDARPGRRGATEYLFAKMTEQPDMMAFAALDFQKSVSERGLDLTGGIYNNHLNNPLKVFLGIAYYEEMMNFRGEAPAPADVYYEIAGQWIARDSRFTIAVKSGCNADSHNHNDVGHFIVFRDGRPMFIDAGVQTYTLKTFTDRRYEIWTMQSRYHNLPTFGPDESFGASGDIGMSPSGLQQQAGAVYRAEDVRASLNPETASISMELAAAYNDPRVSSYRRSVVLEKGRQLTITDRYQGSAQPAVLTLMTWEKPVWDGRRLTVGSAGSCLISGAEDLRTERISIEDSRMSKTWGNAIYRTLVTITGEEISLVIPE</sequence>
<dbReference type="Gene3D" id="1.50.10.100">
    <property type="entry name" value="Chondroitin AC/alginate lyase"/>
    <property type="match status" value="1"/>
</dbReference>
<organism evidence="3 4">
    <name type="scientific">Cuneatibacter caecimuris</name>
    <dbReference type="NCBI Taxonomy" id="1796618"/>
    <lineage>
        <taxon>Bacteria</taxon>
        <taxon>Bacillati</taxon>
        <taxon>Bacillota</taxon>
        <taxon>Clostridia</taxon>
        <taxon>Lachnospirales</taxon>
        <taxon>Lachnospiraceae</taxon>
        <taxon>Cuneatibacter</taxon>
    </lineage>
</organism>
<dbReference type="InterPro" id="IPR008929">
    <property type="entry name" value="Chondroitin_lyas"/>
</dbReference>
<dbReference type="AlphaFoldDB" id="A0A4Q7P3A4"/>
<accession>A0A4Q7P3A4</accession>
<keyword evidence="4" id="KW-1185">Reference proteome</keyword>
<dbReference type="GO" id="GO:0030313">
    <property type="term" value="C:cell envelope"/>
    <property type="evidence" value="ECO:0007669"/>
    <property type="project" value="UniProtKB-SubCell"/>
</dbReference>
<evidence type="ECO:0000256" key="1">
    <source>
        <dbReference type="ARBA" id="ARBA00004196"/>
    </source>
</evidence>
<dbReference type="Gene3D" id="2.70.98.70">
    <property type="match status" value="1"/>
</dbReference>
<dbReference type="Pfam" id="PF07940">
    <property type="entry name" value="Hepar_II_III_C"/>
    <property type="match status" value="1"/>
</dbReference>
<dbReference type="SUPFAM" id="SSF48230">
    <property type="entry name" value="Chondroitin AC/alginate lyase"/>
    <property type="match status" value="1"/>
</dbReference>
<protein>
    <submittedName>
        <fullName evidence="3">Heparinase II/III-like protein</fullName>
    </submittedName>
</protein>
<comment type="caution">
    <text evidence="3">The sequence shown here is derived from an EMBL/GenBank/DDBJ whole genome shotgun (WGS) entry which is preliminary data.</text>
</comment>
<dbReference type="InterPro" id="IPR012480">
    <property type="entry name" value="Hepar_II_III_C"/>
</dbReference>
<dbReference type="OrthoDB" id="9793856at2"/>
<reference evidence="3 4" key="1">
    <citation type="submission" date="2019-02" db="EMBL/GenBank/DDBJ databases">
        <title>Genomic Encyclopedia of Type Strains, Phase IV (KMG-IV): sequencing the most valuable type-strain genomes for metagenomic binning, comparative biology and taxonomic classification.</title>
        <authorList>
            <person name="Goeker M."/>
        </authorList>
    </citation>
    <scope>NUCLEOTIDE SEQUENCE [LARGE SCALE GENOMIC DNA]</scope>
    <source>
        <strain evidence="3 4">DSM 29486</strain>
    </source>
</reference>
<dbReference type="EMBL" id="SGXF01000005">
    <property type="protein sequence ID" value="RZS94117.1"/>
    <property type="molecule type" value="Genomic_DNA"/>
</dbReference>
<proteinExistence type="predicted"/>
<evidence type="ECO:0000313" key="4">
    <source>
        <dbReference type="Proteomes" id="UP000292927"/>
    </source>
</evidence>
<evidence type="ECO:0000259" key="2">
    <source>
        <dbReference type="Pfam" id="PF07940"/>
    </source>
</evidence>
<dbReference type="RefSeq" id="WP_130435749.1">
    <property type="nucleotide sequence ID" value="NZ_SGXF01000005.1"/>
</dbReference>
<dbReference type="GO" id="GO:0016829">
    <property type="term" value="F:lyase activity"/>
    <property type="evidence" value="ECO:0007669"/>
    <property type="project" value="InterPro"/>
</dbReference>